<dbReference type="RefSeq" id="WP_281288338.1">
    <property type="nucleotide sequence ID" value="NZ_VFQC01000003.1"/>
</dbReference>
<dbReference type="InterPro" id="IPR036890">
    <property type="entry name" value="HATPase_C_sf"/>
</dbReference>
<dbReference type="Pfam" id="PF07730">
    <property type="entry name" value="HisKA_3"/>
    <property type="match status" value="1"/>
</dbReference>
<dbReference type="PANTHER" id="PTHR24421">
    <property type="entry name" value="NITRATE/NITRITE SENSOR PROTEIN NARX-RELATED"/>
    <property type="match status" value="1"/>
</dbReference>
<organism evidence="11 12">
    <name type="scientific">Haloactinospora alba</name>
    <dbReference type="NCBI Taxonomy" id="405555"/>
    <lineage>
        <taxon>Bacteria</taxon>
        <taxon>Bacillati</taxon>
        <taxon>Actinomycetota</taxon>
        <taxon>Actinomycetes</taxon>
        <taxon>Streptosporangiales</taxon>
        <taxon>Nocardiopsidaceae</taxon>
        <taxon>Haloactinospora</taxon>
    </lineage>
</organism>
<keyword evidence="4" id="KW-0808">Transferase</keyword>
<evidence type="ECO:0000256" key="5">
    <source>
        <dbReference type="ARBA" id="ARBA00022741"/>
    </source>
</evidence>
<name>A0A543N7K9_9ACTN</name>
<accession>A0A543N7K9</accession>
<evidence type="ECO:0000256" key="9">
    <source>
        <dbReference type="SAM" id="Phobius"/>
    </source>
</evidence>
<evidence type="ECO:0000256" key="8">
    <source>
        <dbReference type="ARBA" id="ARBA00023012"/>
    </source>
</evidence>
<evidence type="ECO:0000256" key="7">
    <source>
        <dbReference type="ARBA" id="ARBA00022840"/>
    </source>
</evidence>
<keyword evidence="12" id="KW-1185">Reference proteome</keyword>
<evidence type="ECO:0000313" key="12">
    <source>
        <dbReference type="Proteomes" id="UP000317422"/>
    </source>
</evidence>
<dbReference type="AlphaFoldDB" id="A0A543N7K9"/>
<keyword evidence="6" id="KW-0418">Kinase</keyword>
<dbReference type="Pfam" id="PF02518">
    <property type="entry name" value="HATPase_c"/>
    <property type="match status" value="1"/>
</dbReference>
<feature type="transmembrane region" description="Helical" evidence="9">
    <location>
        <begin position="46"/>
        <end position="68"/>
    </location>
</feature>
<dbReference type="InterPro" id="IPR003594">
    <property type="entry name" value="HATPase_dom"/>
</dbReference>
<dbReference type="PANTHER" id="PTHR24421:SF10">
    <property type="entry name" value="NITRATE_NITRITE SENSOR PROTEIN NARQ"/>
    <property type="match status" value="1"/>
</dbReference>
<dbReference type="GO" id="GO:0046983">
    <property type="term" value="F:protein dimerization activity"/>
    <property type="evidence" value="ECO:0007669"/>
    <property type="project" value="InterPro"/>
</dbReference>
<dbReference type="EC" id="2.7.13.3" evidence="2"/>
<keyword evidence="8" id="KW-0902">Two-component regulatory system</keyword>
<dbReference type="EMBL" id="VFQC01000003">
    <property type="protein sequence ID" value="TQN27814.1"/>
    <property type="molecule type" value="Genomic_DNA"/>
</dbReference>
<dbReference type="SUPFAM" id="SSF55874">
    <property type="entry name" value="ATPase domain of HSP90 chaperone/DNA topoisomerase II/histidine kinase"/>
    <property type="match status" value="1"/>
</dbReference>
<dbReference type="InterPro" id="IPR050482">
    <property type="entry name" value="Sensor_HK_TwoCompSys"/>
</dbReference>
<protein>
    <recommendedName>
        <fullName evidence="2">histidine kinase</fullName>
        <ecNumber evidence="2">2.7.13.3</ecNumber>
    </recommendedName>
</protein>
<dbReference type="InterPro" id="IPR011712">
    <property type="entry name" value="Sig_transdc_His_kin_sub3_dim/P"/>
</dbReference>
<keyword evidence="3" id="KW-0597">Phosphoprotein</keyword>
<keyword evidence="5" id="KW-0547">Nucleotide-binding</keyword>
<gene>
    <name evidence="11" type="ORF">FHX37_4544</name>
</gene>
<keyword evidence="9" id="KW-0812">Transmembrane</keyword>
<feature type="transmembrane region" description="Helical" evidence="9">
    <location>
        <begin position="165"/>
        <end position="184"/>
    </location>
</feature>
<dbReference type="Gene3D" id="1.20.5.1930">
    <property type="match status" value="1"/>
</dbReference>
<reference evidence="11 12" key="1">
    <citation type="submission" date="2019-06" db="EMBL/GenBank/DDBJ databases">
        <title>Sequencing the genomes of 1000 actinobacteria strains.</title>
        <authorList>
            <person name="Klenk H.-P."/>
        </authorList>
    </citation>
    <scope>NUCLEOTIDE SEQUENCE [LARGE SCALE GENOMIC DNA]</scope>
    <source>
        <strain evidence="11 12">DSM 45015</strain>
    </source>
</reference>
<evidence type="ECO:0000256" key="6">
    <source>
        <dbReference type="ARBA" id="ARBA00022777"/>
    </source>
</evidence>
<proteinExistence type="predicted"/>
<dbReference type="GO" id="GO:0016020">
    <property type="term" value="C:membrane"/>
    <property type="evidence" value="ECO:0007669"/>
    <property type="project" value="InterPro"/>
</dbReference>
<evidence type="ECO:0000256" key="2">
    <source>
        <dbReference type="ARBA" id="ARBA00012438"/>
    </source>
</evidence>
<evidence type="ECO:0000256" key="4">
    <source>
        <dbReference type="ARBA" id="ARBA00022679"/>
    </source>
</evidence>
<comment type="catalytic activity">
    <reaction evidence="1">
        <text>ATP + protein L-histidine = ADP + protein N-phospho-L-histidine.</text>
        <dbReference type="EC" id="2.7.13.3"/>
    </reaction>
</comment>
<dbReference type="InterPro" id="IPR025828">
    <property type="entry name" value="Put_sensor_dom"/>
</dbReference>
<sequence>MLRRMSETPAMPGGVAADAPNAGLLSSTAATARYGMRAGISALTCWFVLSGLLLAQATAVLIVGGPLLRLVRKLAKPVVDSDFRAASHYLDAHSPDTPSTTGPSDFWSAFRWMCVNAAAGLATGGVAFVLLFGAAVSLTCPLWWWALPSGIAVNPGMYPVSSWPAALATPLVGAAYLTLFHLAAPRLARWHARLAHRVLTTASRDRLTARIAEVTASRNEALEAHGAELRRIERDLHDGTQNRLVAVRMHLGILDRLLEEDPERARGILALAKEASDDALADLRDVVRGIYPPLLAERGLASAVTALASRSSLPCEVDVGEPARAPAAVETAAYFVAAEALSNAAKHSGATHTRVALTTEGSHLVVTVTDDGRGGMDENGGSGIAGIRRRVAAFEGTTDITSPPGGPSTIKARLPCEF</sequence>
<evidence type="ECO:0000313" key="11">
    <source>
        <dbReference type="EMBL" id="TQN27814.1"/>
    </source>
</evidence>
<evidence type="ECO:0000256" key="1">
    <source>
        <dbReference type="ARBA" id="ARBA00000085"/>
    </source>
</evidence>
<dbReference type="CDD" id="cd16917">
    <property type="entry name" value="HATPase_UhpB-NarQ-NarX-like"/>
    <property type="match status" value="1"/>
</dbReference>
<evidence type="ECO:0000256" key="3">
    <source>
        <dbReference type="ARBA" id="ARBA00022553"/>
    </source>
</evidence>
<keyword evidence="7" id="KW-0067">ATP-binding</keyword>
<dbReference type="Proteomes" id="UP000317422">
    <property type="component" value="Unassembled WGS sequence"/>
</dbReference>
<feature type="transmembrane region" description="Helical" evidence="9">
    <location>
        <begin position="118"/>
        <end position="145"/>
    </location>
</feature>
<comment type="caution">
    <text evidence="11">The sequence shown here is derived from an EMBL/GenBank/DDBJ whole genome shotgun (WGS) entry which is preliminary data.</text>
</comment>
<evidence type="ECO:0000259" key="10">
    <source>
        <dbReference type="SMART" id="SM00387"/>
    </source>
</evidence>
<dbReference type="GO" id="GO:0005524">
    <property type="term" value="F:ATP binding"/>
    <property type="evidence" value="ECO:0007669"/>
    <property type="project" value="UniProtKB-KW"/>
</dbReference>
<dbReference type="GO" id="GO:0000155">
    <property type="term" value="F:phosphorelay sensor kinase activity"/>
    <property type="evidence" value="ECO:0007669"/>
    <property type="project" value="InterPro"/>
</dbReference>
<keyword evidence="9" id="KW-1133">Transmembrane helix</keyword>
<feature type="domain" description="Histidine kinase/HSP90-like ATPase" evidence="10">
    <location>
        <begin position="328"/>
        <end position="418"/>
    </location>
</feature>
<dbReference type="Gene3D" id="3.30.565.10">
    <property type="entry name" value="Histidine kinase-like ATPase, C-terminal domain"/>
    <property type="match status" value="1"/>
</dbReference>
<dbReference type="SMART" id="SM00387">
    <property type="entry name" value="HATPase_c"/>
    <property type="match status" value="1"/>
</dbReference>
<dbReference type="Pfam" id="PF13796">
    <property type="entry name" value="Sensor"/>
    <property type="match status" value="1"/>
</dbReference>
<keyword evidence="9" id="KW-0472">Membrane</keyword>